<keyword evidence="4" id="KW-1185">Reference proteome</keyword>
<feature type="region of interest" description="Disordered" evidence="1">
    <location>
        <begin position="147"/>
        <end position="175"/>
    </location>
</feature>
<dbReference type="Proteomes" id="UP001154078">
    <property type="component" value="Chromosome 1"/>
</dbReference>
<feature type="compositionally biased region" description="Basic and acidic residues" evidence="1">
    <location>
        <begin position="393"/>
        <end position="403"/>
    </location>
</feature>
<protein>
    <submittedName>
        <fullName evidence="3">Uncharacterized protein</fullName>
    </submittedName>
</protein>
<feature type="compositionally biased region" description="Low complexity" evidence="1">
    <location>
        <begin position="254"/>
        <end position="269"/>
    </location>
</feature>
<feature type="chain" id="PRO_5040435200" evidence="2">
    <location>
        <begin position="23"/>
        <end position="1294"/>
    </location>
</feature>
<evidence type="ECO:0000256" key="1">
    <source>
        <dbReference type="SAM" id="MobiDB-lite"/>
    </source>
</evidence>
<keyword evidence="2" id="KW-0732">Signal</keyword>
<feature type="signal peptide" evidence="2">
    <location>
        <begin position="1"/>
        <end position="22"/>
    </location>
</feature>
<evidence type="ECO:0000313" key="3">
    <source>
        <dbReference type="EMBL" id="CAH0548117.1"/>
    </source>
</evidence>
<feature type="region of interest" description="Disordered" evidence="1">
    <location>
        <begin position="225"/>
        <end position="272"/>
    </location>
</feature>
<evidence type="ECO:0000313" key="4">
    <source>
        <dbReference type="Proteomes" id="UP001154078"/>
    </source>
</evidence>
<feature type="region of interest" description="Disordered" evidence="1">
    <location>
        <begin position="354"/>
        <end position="423"/>
    </location>
</feature>
<sequence length="1294" mass="145800">MELKYVIMTLIKILISVPTVLIVQNMVCLEGANGAALMGGHFDNKNATQNVSSSYYLDYSYDDSIEPEEVSEKNTTDPKESKTEEEKNSEEIPDPSPLVLPGYNLPENIFNKGKPFYLEKDPLTGQIDFNSKTPSIKLDDELYDYTDDEPSDNIYDKSNIDRKDGSLGSHRPSDVNQLTPNFHDFLNLPVKYNSDKYVVPLISSSYANTKIQGNVNKFHNHKDYNQKTTTKKPTQTPTYYSTNKNYFNPERRTTTTSTTTTTTTTTPKPTTRKSVHDIYLTTKATNLLNNAMAHPINEEFVYYENTKQPYKPNEIYLTTENVNNIYLTSKAPITTTKKELTLFEQLFGDYDETVSTTERTTERTRPTTSTTTTERTKPPTLFQNLPNNKYTKNKYDKEEKTEKPSYTTTSTTQAPTYYYPNSHAGPNVLTGSNMGIDTNEYEEYDESKYHENNNAGLNLKEINTTSTENPINTEKPTLKTTTSTSSKPDSFEYSDDEYEDKENNTITSSTTTTVATTTKKVTSLPLGDNHVSGFINRQPIIVATQNLKQKLDSEKVAPKPFGFEKPLQHAPSTSNVHIAPDQDMVSFVVGHHQSVEGGQYTGTASKESPYESNPFKPFYGQQNLNAHDSVSYTIQGNPEINFKEEKPVNTINFPETSGSAVTIQPLKNNEASLAIGVPVNAVHKVPGQVVDEALNLDDEKIEYPKGNGPKVVFPDEKDTTLANLVPPPMQQPMPNHPPREVLKLNSKPMYHQLPSDLTPPKEKEPSMPPRFDRPRPPWDPRPGHFYSGKPEYNRPPRPPTDHAYKRIDTLPNILPQFRPNMKVNHPPPPYYRQPLLERPSNRPIAFFEKLQPPPPPPAHYLHNLQNLRKIPPPQQSLDDSRPMMAEDRIMNEGRKPLRPEIQNQFSFLSPPKIAIANRRNGDDDAEVETLQMIQAKHSDKKEVIHTSNEQVVKTPEVTETVTMVKEGTDKPLYVVYPVNTPPIKLDVIDSNNKETVVIGTRAELPLPPSKINTDFHYDHDPLLLAKDRHDAPILKPHPRPPTFPARSDFPYPLERPDPSVSHPAVPEAQNNLDSDEPSFISGNQWNTMGDNIESRIVSGGNKHNSNQISVTLKTYTEKPIAVAYTPTEPNSSKDRFSMPNYASPVIPEIRPGSVETADSNEFTVSAVMHTHPQFAVGSAEYVKPGKISDESIFNVNHRMDNEVSKIPSKLDDFQAPFQASDNIDSSLNQGWAVVRDNREKNKTTTPETEVTTIPFATTSEFDIENFKPQLEGGFKPIYYSSAEKKGSEVNEREE</sequence>
<feature type="compositionally biased region" description="Low complexity" evidence="1">
    <location>
        <begin position="404"/>
        <end position="420"/>
    </location>
</feature>
<feature type="region of interest" description="Disordered" evidence="1">
    <location>
        <begin position="1055"/>
        <end position="1076"/>
    </location>
</feature>
<dbReference type="EMBL" id="OV121132">
    <property type="protein sequence ID" value="CAH0548117.1"/>
    <property type="molecule type" value="Genomic_DNA"/>
</dbReference>
<feature type="compositionally biased region" description="Low complexity" evidence="1">
    <location>
        <begin position="473"/>
        <end position="487"/>
    </location>
</feature>
<feature type="compositionally biased region" description="Low complexity" evidence="1">
    <location>
        <begin position="226"/>
        <end position="238"/>
    </location>
</feature>
<feature type="compositionally biased region" description="Basic and acidic residues" evidence="1">
    <location>
        <begin position="154"/>
        <end position="165"/>
    </location>
</feature>
<feature type="region of interest" description="Disordered" evidence="1">
    <location>
        <begin position="465"/>
        <end position="510"/>
    </location>
</feature>
<dbReference type="OrthoDB" id="7482953at2759"/>
<name>A0A9P0FDB0_BRAAE</name>
<feature type="region of interest" description="Disordered" evidence="1">
    <location>
        <begin position="66"/>
        <end position="100"/>
    </location>
</feature>
<feature type="compositionally biased region" description="Polar residues" evidence="1">
    <location>
        <begin position="381"/>
        <end position="390"/>
    </location>
</feature>
<feature type="region of interest" description="Disordered" evidence="1">
    <location>
        <begin position="750"/>
        <end position="797"/>
    </location>
</feature>
<organism evidence="3 4">
    <name type="scientific">Brassicogethes aeneus</name>
    <name type="common">Rape pollen beetle</name>
    <name type="synonym">Meligethes aeneus</name>
    <dbReference type="NCBI Taxonomy" id="1431903"/>
    <lineage>
        <taxon>Eukaryota</taxon>
        <taxon>Metazoa</taxon>
        <taxon>Ecdysozoa</taxon>
        <taxon>Arthropoda</taxon>
        <taxon>Hexapoda</taxon>
        <taxon>Insecta</taxon>
        <taxon>Pterygota</taxon>
        <taxon>Neoptera</taxon>
        <taxon>Endopterygota</taxon>
        <taxon>Coleoptera</taxon>
        <taxon>Polyphaga</taxon>
        <taxon>Cucujiformia</taxon>
        <taxon>Nitidulidae</taxon>
        <taxon>Meligethinae</taxon>
        <taxon>Brassicogethes</taxon>
    </lineage>
</organism>
<reference evidence="3" key="1">
    <citation type="submission" date="2021-12" db="EMBL/GenBank/DDBJ databases">
        <authorList>
            <person name="King R."/>
        </authorList>
    </citation>
    <scope>NUCLEOTIDE SEQUENCE</scope>
</reference>
<proteinExistence type="predicted"/>
<accession>A0A9P0FDB0</accession>
<feature type="compositionally biased region" description="Basic and acidic residues" evidence="1">
    <location>
        <begin position="70"/>
        <end position="90"/>
    </location>
</feature>
<feature type="compositionally biased region" description="Basic and acidic residues" evidence="1">
    <location>
        <begin position="759"/>
        <end position="782"/>
    </location>
</feature>
<gene>
    <name evidence="3" type="ORF">MELIAE_LOCUS1945</name>
</gene>
<evidence type="ECO:0000256" key="2">
    <source>
        <dbReference type="SAM" id="SignalP"/>
    </source>
</evidence>